<feature type="domain" description="CYTH" evidence="2">
    <location>
        <begin position="2"/>
        <end position="150"/>
    </location>
</feature>
<dbReference type="Gene3D" id="2.40.320.10">
    <property type="entry name" value="Hypothetical Protein Pfu-838710-001"/>
    <property type="match status" value="1"/>
</dbReference>
<dbReference type="Proteomes" id="UP000474159">
    <property type="component" value="Unassembled WGS sequence"/>
</dbReference>
<protein>
    <submittedName>
        <fullName evidence="3">CYTH domain-containing protein</fullName>
    </submittedName>
</protein>
<dbReference type="EMBL" id="VZZK01000001">
    <property type="protein sequence ID" value="KAB1081897.1"/>
    <property type="molecule type" value="Genomic_DNA"/>
</dbReference>
<evidence type="ECO:0000313" key="4">
    <source>
        <dbReference type="Proteomes" id="UP000474159"/>
    </source>
</evidence>
<dbReference type="OrthoDB" id="9805588at2"/>
<comment type="caution">
    <text evidence="3">The sequence shown here is derived from an EMBL/GenBank/DDBJ whole genome shotgun (WGS) entry which is preliminary data.</text>
</comment>
<feature type="active site" description="Proton acceptor" evidence="1">
    <location>
        <position position="29"/>
    </location>
</feature>
<dbReference type="PROSITE" id="PS51707">
    <property type="entry name" value="CYTH"/>
    <property type="match status" value="1"/>
</dbReference>
<proteinExistence type="predicted"/>
<dbReference type="RefSeq" id="WP_150996662.1">
    <property type="nucleotide sequence ID" value="NZ_BPQY01000163.1"/>
</dbReference>
<reference evidence="3 4" key="1">
    <citation type="submission" date="2019-09" db="EMBL/GenBank/DDBJ databases">
        <title>YIM 48816 draft genome.</title>
        <authorList>
            <person name="Jiang L."/>
        </authorList>
    </citation>
    <scope>NUCLEOTIDE SEQUENCE [LARGE SCALE GENOMIC DNA]</scope>
    <source>
        <strain evidence="3 4">YIM 48816</strain>
    </source>
</reference>
<evidence type="ECO:0000313" key="3">
    <source>
        <dbReference type="EMBL" id="KAB1081897.1"/>
    </source>
</evidence>
<dbReference type="CDD" id="cd07891">
    <property type="entry name" value="CYTH-like_CthTTM-like_1"/>
    <property type="match status" value="1"/>
</dbReference>
<dbReference type="PANTHER" id="PTHR40114">
    <property type="entry name" value="SLR0698 PROTEIN"/>
    <property type="match status" value="1"/>
</dbReference>
<evidence type="ECO:0000256" key="1">
    <source>
        <dbReference type="PIRSR" id="PIRSR016487-1"/>
    </source>
</evidence>
<keyword evidence="4" id="KW-1185">Reference proteome</keyword>
<dbReference type="SMART" id="SM01118">
    <property type="entry name" value="CYTH"/>
    <property type="match status" value="1"/>
</dbReference>
<name>A0A6L3T8V4_9HYPH</name>
<evidence type="ECO:0000259" key="2">
    <source>
        <dbReference type="PROSITE" id="PS51707"/>
    </source>
</evidence>
<dbReference type="InterPro" id="IPR033469">
    <property type="entry name" value="CYTH-like_dom_sf"/>
</dbReference>
<dbReference type="PANTHER" id="PTHR40114:SF1">
    <property type="entry name" value="SLR0698 PROTEIN"/>
    <property type="match status" value="1"/>
</dbReference>
<dbReference type="AlphaFoldDB" id="A0A6L3T8V4"/>
<dbReference type="SUPFAM" id="SSF55154">
    <property type="entry name" value="CYTH-like phosphatases"/>
    <property type="match status" value="1"/>
</dbReference>
<dbReference type="PIRSF" id="PIRSF016487">
    <property type="entry name" value="CYTH_UCP016487"/>
    <property type="match status" value="1"/>
</dbReference>
<organism evidence="3 4">
    <name type="scientific">Methylobacterium soli</name>
    <dbReference type="NCBI Taxonomy" id="553447"/>
    <lineage>
        <taxon>Bacteria</taxon>
        <taxon>Pseudomonadati</taxon>
        <taxon>Pseudomonadota</taxon>
        <taxon>Alphaproteobacteria</taxon>
        <taxon>Hyphomicrobiales</taxon>
        <taxon>Methylobacteriaceae</taxon>
        <taxon>Methylobacterium</taxon>
    </lineage>
</organism>
<dbReference type="Pfam" id="PF01928">
    <property type="entry name" value="CYTH"/>
    <property type="match status" value="1"/>
</dbReference>
<dbReference type="InterPro" id="IPR012042">
    <property type="entry name" value="NeuTTM/CthTTM-like"/>
</dbReference>
<gene>
    <name evidence="3" type="ORF">F6X53_02050</name>
</gene>
<sequence length="158" mass="17692">MALEIERKFLASRSVLEQCSFGVSIVQGYLYTDAENTVRIRRAGERTLFTWKGRRRGASRTEYEYALSRGVGDFLLAFVPPGRRLRKTRYRIAHADAVWDVDVFGGALTGLILAEVELTSEDQAITLPPWIGREVTADPDYRNSRLAAQAATLTPRAA</sequence>
<accession>A0A6L3T8V4</accession>
<dbReference type="InterPro" id="IPR023577">
    <property type="entry name" value="CYTH_domain"/>
</dbReference>